<comment type="caution">
    <text evidence="1">The sequence shown here is derived from an EMBL/GenBank/DDBJ whole genome shotgun (WGS) entry which is preliminary data.</text>
</comment>
<dbReference type="AlphaFoldDB" id="A0A0J6I6I3"/>
<proteinExistence type="predicted"/>
<dbReference type="OrthoDB" id="7027245at2"/>
<accession>A0A0J6M3Q5</accession>
<keyword evidence="2" id="KW-1185">Reference proteome</keyword>
<organism evidence="1 2">
    <name type="scientific">Pseudomonas helleri</name>
    <dbReference type="NCBI Taxonomy" id="1608996"/>
    <lineage>
        <taxon>Bacteria</taxon>
        <taxon>Pseudomonadati</taxon>
        <taxon>Pseudomonadota</taxon>
        <taxon>Gammaproteobacteria</taxon>
        <taxon>Pseudomonadales</taxon>
        <taxon>Pseudomonadaceae</taxon>
        <taxon>Pseudomonas</taxon>
    </lineage>
</organism>
<dbReference type="STRING" id="1608996.TU84_18085"/>
<evidence type="ECO:0000313" key="1">
    <source>
        <dbReference type="EMBL" id="MQU34631.1"/>
    </source>
</evidence>
<sequence>MTNSPYIPLTAIDCTIPALLIDRNAPLDVLHANAAARVLAVTQLMETFASRELAEADAIDLKHLASTAVLLLRDGCDVLDVLGWRLRPV</sequence>
<name>A0A0J6I6I3_9PSED</name>
<dbReference type="RefSeq" id="WP_048371388.1">
    <property type="nucleotide sequence ID" value="NZ_JBQDLT010000048.1"/>
</dbReference>
<evidence type="ECO:0000313" key="2">
    <source>
        <dbReference type="Proteomes" id="UP000470186"/>
    </source>
</evidence>
<dbReference type="Proteomes" id="UP000470186">
    <property type="component" value="Unassembled WGS sequence"/>
</dbReference>
<accession>A0A0J6I6I3</accession>
<gene>
    <name evidence="1" type="ORF">GHO30_25195</name>
</gene>
<reference evidence="1 2" key="1">
    <citation type="submission" date="2019-10" db="EMBL/GenBank/DDBJ databases">
        <title>Evaluation of single-gene subtyping targets for Pseudomonas.</title>
        <authorList>
            <person name="Reichler S.J."/>
            <person name="Orsi R.H."/>
            <person name="Wiedmann M."/>
            <person name="Martin N.H."/>
            <person name="Murphy S.I."/>
        </authorList>
    </citation>
    <scope>NUCLEOTIDE SEQUENCE [LARGE SCALE GENOMIC DNA]</scope>
    <source>
        <strain evidence="1 2">FSL R10-2107</strain>
    </source>
</reference>
<protein>
    <submittedName>
        <fullName evidence="1">Short-chain dehydrogenase</fullName>
    </submittedName>
</protein>
<dbReference type="EMBL" id="WIVX01000199">
    <property type="protein sequence ID" value="MQU34631.1"/>
    <property type="molecule type" value="Genomic_DNA"/>
</dbReference>